<dbReference type="KEGG" id="atl:Athai_17430"/>
<dbReference type="GO" id="GO:0005524">
    <property type="term" value="F:ATP binding"/>
    <property type="evidence" value="ECO:0007669"/>
    <property type="project" value="UniProtKB-KW"/>
</dbReference>
<feature type="region of interest" description="Disordered" evidence="3">
    <location>
        <begin position="453"/>
        <end position="484"/>
    </location>
</feature>
<dbReference type="CDD" id="cd06170">
    <property type="entry name" value="LuxR_C_like"/>
    <property type="match status" value="1"/>
</dbReference>
<dbReference type="InterPro" id="IPR041664">
    <property type="entry name" value="AAA_16"/>
</dbReference>
<dbReference type="GO" id="GO:0003677">
    <property type="term" value="F:DNA binding"/>
    <property type="evidence" value="ECO:0007669"/>
    <property type="project" value="InterPro"/>
</dbReference>
<dbReference type="InterPro" id="IPR000792">
    <property type="entry name" value="Tscrpt_reg_LuxR_C"/>
</dbReference>
<dbReference type="PANTHER" id="PTHR16305">
    <property type="entry name" value="TESTICULAR SOLUBLE ADENYLYL CYCLASE"/>
    <property type="match status" value="1"/>
</dbReference>
<feature type="region of interest" description="Disordered" evidence="3">
    <location>
        <begin position="906"/>
        <end position="930"/>
    </location>
</feature>
<evidence type="ECO:0000313" key="6">
    <source>
        <dbReference type="Proteomes" id="UP000611640"/>
    </source>
</evidence>
<organism evidence="5 6">
    <name type="scientific">Actinocatenispora thailandica</name>
    <dbReference type="NCBI Taxonomy" id="227318"/>
    <lineage>
        <taxon>Bacteria</taxon>
        <taxon>Bacillati</taxon>
        <taxon>Actinomycetota</taxon>
        <taxon>Actinomycetes</taxon>
        <taxon>Micromonosporales</taxon>
        <taxon>Micromonosporaceae</taxon>
        <taxon>Actinocatenispora</taxon>
    </lineage>
</organism>
<keyword evidence="2" id="KW-0067">ATP-binding</keyword>
<dbReference type="AlphaFoldDB" id="A0A7R7DM44"/>
<dbReference type="PROSITE" id="PS50043">
    <property type="entry name" value="HTH_LUXR_2"/>
    <property type="match status" value="1"/>
</dbReference>
<dbReference type="Proteomes" id="UP000611640">
    <property type="component" value="Chromosome"/>
</dbReference>
<feature type="domain" description="HTH luxR-type" evidence="4">
    <location>
        <begin position="921"/>
        <end position="986"/>
    </location>
</feature>
<dbReference type="Pfam" id="PF13191">
    <property type="entry name" value="AAA_16"/>
    <property type="match status" value="1"/>
</dbReference>
<proteinExistence type="predicted"/>
<dbReference type="SUPFAM" id="SSF52540">
    <property type="entry name" value="P-loop containing nucleoside triphosphate hydrolases"/>
    <property type="match status" value="1"/>
</dbReference>
<evidence type="ECO:0000256" key="2">
    <source>
        <dbReference type="ARBA" id="ARBA00022840"/>
    </source>
</evidence>
<dbReference type="Gene3D" id="1.25.40.10">
    <property type="entry name" value="Tetratricopeptide repeat domain"/>
    <property type="match status" value="1"/>
</dbReference>
<sequence length="1031" mass="109509">MARTSAVTTPPRLFGRAAELRRLRTALASAAGDRSRAVVVRGASGVGKSSLLAAADLPAAPTVRVCCRHDSADTAFAVARQIIAELGVALRDATGLGIARTVAHPTDPAGPPGPAHPAVAAGRCQRDLLVGLRQHIEERLAETPLVLVVDDVQWCDEASARWLALLSSLPARHPVTLLLGQSRHRTRSTAVVDGMVAEGRCEAMELGPITEAAVGEMLAEAYREPASDRFRRCCAELSGGNPAALERLVGALRACRIRPDDAGAAELRSGAVSSIGPRVFADLLRWPRVRSQVARAIALLGTADADLIGGALRLPSRVAAEATAQLRRDGVLEPAGAGFGQPLLREALVAELSEPTANQLLARAARLMDDAGRPLAEIADLLLRLPRLDERWMLDTVHAAATSAVSAGSPTAVDYLSRLRQERPDQLSIRLELATALLRTDPELALSHLDHASATNRAGGPDHAGATGHASGPDHAGTGHAGGTGHDVRVAARLALCRGWAELVLGRADGGWSALCDAERQLSAATRESATAADAALRVRIRAAVGAIGMMRLGRTRQAWQQLTEPAGPGRRAANGDRLLGVRESVEDELTALRGVLHTLCRGDLDTARRYADGMPRSDRALAGWTGMAGPTLLLLLDEAPGALRLLDRACGVSRRLRQPGAEYVAQLARAVILLQLGRIEDAVDAALVALGTARRCRWRPDTSGPRLVLAGCRLAQGRADLAGRIVAQLPRDVVDDSVWLRGMYASITARLHGRQGDWRAAVAVLDEHGAALRRAGIVDHLLAPWWFEAVTVLADAGRPELAEPYLDRGGALARRWPTPHARGRYLLAASMLAAEPDRLRLARDAADASGERAPVPRLEARLRIGRLLLAEGDRHAARQELRAVLAGAESLGLLELRRAAGTALSAAGGTRPAGADPGPAGSPTGRLTDSERRVAELAAQGLTNRQVAAELFLSTRTVEFHLTNVYRKTGVPDRRRLAAVLTSADARPAAPQRRRPEATGWRSPETSRARVPDGPHRTPPEASQRWLPEA</sequence>
<dbReference type="PANTHER" id="PTHR16305:SF35">
    <property type="entry name" value="TRANSCRIPTIONAL ACTIVATOR DOMAIN"/>
    <property type="match status" value="1"/>
</dbReference>
<dbReference type="InterPro" id="IPR036388">
    <property type="entry name" value="WH-like_DNA-bd_sf"/>
</dbReference>
<dbReference type="SUPFAM" id="SSF48452">
    <property type="entry name" value="TPR-like"/>
    <property type="match status" value="1"/>
</dbReference>
<evidence type="ECO:0000256" key="3">
    <source>
        <dbReference type="SAM" id="MobiDB-lite"/>
    </source>
</evidence>
<dbReference type="GO" id="GO:0004016">
    <property type="term" value="F:adenylate cyclase activity"/>
    <property type="evidence" value="ECO:0007669"/>
    <property type="project" value="TreeGrafter"/>
</dbReference>
<protein>
    <recommendedName>
        <fullName evidence="4">HTH luxR-type domain-containing protein</fullName>
    </recommendedName>
</protein>
<dbReference type="PRINTS" id="PR00038">
    <property type="entry name" value="HTHLUXR"/>
</dbReference>
<evidence type="ECO:0000256" key="1">
    <source>
        <dbReference type="ARBA" id="ARBA00022741"/>
    </source>
</evidence>
<dbReference type="EMBL" id="AP023355">
    <property type="protein sequence ID" value="BCJ34240.1"/>
    <property type="molecule type" value="Genomic_DNA"/>
</dbReference>
<dbReference type="InterPro" id="IPR027417">
    <property type="entry name" value="P-loop_NTPase"/>
</dbReference>
<keyword evidence="6" id="KW-1185">Reference proteome</keyword>
<gene>
    <name evidence="5" type="ORF">Athai_17430</name>
</gene>
<keyword evidence="1" id="KW-0547">Nucleotide-binding</keyword>
<dbReference type="GO" id="GO:0006355">
    <property type="term" value="P:regulation of DNA-templated transcription"/>
    <property type="evidence" value="ECO:0007669"/>
    <property type="project" value="InterPro"/>
</dbReference>
<dbReference type="GO" id="GO:0005737">
    <property type="term" value="C:cytoplasm"/>
    <property type="evidence" value="ECO:0007669"/>
    <property type="project" value="TreeGrafter"/>
</dbReference>
<dbReference type="RefSeq" id="WP_203960992.1">
    <property type="nucleotide sequence ID" value="NZ_AP023355.1"/>
</dbReference>
<dbReference type="SMART" id="SM00421">
    <property type="entry name" value="HTH_LUXR"/>
    <property type="match status" value="1"/>
</dbReference>
<feature type="compositionally biased region" description="Low complexity" evidence="3">
    <location>
        <begin position="906"/>
        <end position="926"/>
    </location>
</feature>
<dbReference type="InterPro" id="IPR016032">
    <property type="entry name" value="Sig_transdc_resp-reg_C-effctor"/>
</dbReference>
<dbReference type="Gene3D" id="1.10.10.10">
    <property type="entry name" value="Winged helix-like DNA-binding domain superfamily/Winged helix DNA-binding domain"/>
    <property type="match status" value="1"/>
</dbReference>
<accession>A0A7R7DM44</accession>
<dbReference type="SUPFAM" id="SSF46894">
    <property type="entry name" value="C-terminal effector domain of the bipartite response regulators"/>
    <property type="match status" value="1"/>
</dbReference>
<feature type="compositionally biased region" description="Basic and acidic residues" evidence="3">
    <location>
        <begin position="1006"/>
        <end position="1020"/>
    </location>
</feature>
<evidence type="ECO:0000313" key="5">
    <source>
        <dbReference type="EMBL" id="BCJ34240.1"/>
    </source>
</evidence>
<dbReference type="Pfam" id="PF00196">
    <property type="entry name" value="GerE"/>
    <property type="match status" value="1"/>
</dbReference>
<feature type="region of interest" description="Disordered" evidence="3">
    <location>
        <begin position="984"/>
        <end position="1031"/>
    </location>
</feature>
<name>A0A7R7DM44_9ACTN</name>
<dbReference type="InterPro" id="IPR011990">
    <property type="entry name" value="TPR-like_helical_dom_sf"/>
</dbReference>
<dbReference type="Gene3D" id="3.40.50.300">
    <property type="entry name" value="P-loop containing nucleotide triphosphate hydrolases"/>
    <property type="match status" value="1"/>
</dbReference>
<dbReference type="PROSITE" id="PS00622">
    <property type="entry name" value="HTH_LUXR_1"/>
    <property type="match status" value="1"/>
</dbReference>
<evidence type="ECO:0000259" key="4">
    <source>
        <dbReference type="PROSITE" id="PS50043"/>
    </source>
</evidence>
<reference evidence="5 6" key="1">
    <citation type="submission" date="2020-08" db="EMBL/GenBank/DDBJ databases">
        <title>Whole genome shotgun sequence of Actinocatenispora thailandica NBRC 105041.</title>
        <authorList>
            <person name="Komaki H."/>
            <person name="Tamura T."/>
        </authorList>
    </citation>
    <scope>NUCLEOTIDE SEQUENCE [LARGE SCALE GENOMIC DNA]</scope>
    <source>
        <strain evidence="5 6">NBRC 105041</strain>
    </source>
</reference>